<dbReference type="Proteomes" id="UP000254209">
    <property type="component" value="Unassembled WGS sequence"/>
</dbReference>
<dbReference type="InterPro" id="IPR040423">
    <property type="entry name" value="PEA_transferase"/>
</dbReference>
<name>A0A376BN32_9NEIS</name>
<dbReference type="EC" id="2.7.-.-" evidence="10"/>
<dbReference type="OrthoDB" id="9786870at2"/>
<accession>A0A376BN32</accession>
<dbReference type="InterPro" id="IPR058130">
    <property type="entry name" value="PEA_transf_C"/>
</dbReference>
<evidence type="ECO:0000256" key="7">
    <source>
        <dbReference type="ARBA" id="ARBA00038481"/>
    </source>
</evidence>
<evidence type="ECO:0000256" key="4">
    <source>
        <dbReference type="ARBA" id="ARBA00022692"/>
    </source>
</evidence>
<evidence type="ECO:0000259" key="9">
    <source>
        <dbReference type="Pfam" id="PF00884"/>
    </source>
</evidence>
<evidence type="ECO:0000313" key="10">
    <source>
        <dbReference type="EMBL" id="SSY71182.1"/>
    </source>
</evidence>
<keyword evidence="11" id="KW-1185">Reference proteome</keyword>
<dbReference type="EMBL" id="UFSO01000002">
    <property type="protein sequence ID" value="SSY71182.1"/>
    <property type="molecule type" value="Genomic_DNA"/>
</dbReference>
<feature type="transmembrane region" description="Helical" evidence="8">
    <location>
        <begin position="12"/>
        <end position="33"/>
    </location>
</feature>
<comment type="subcellular location">
    <subcellularLocation>
        <location evidence="1">Cell membrane</location>
        <topology evidence="1">Multi-pass membrane protein</topology>
    </subcellularLocation>
</comment>
<evidence type="ECO:0000256" key="1">
    <source>
        <dbReference type="ARBA" id="ARBA00004651"/>
    </source>
</evidence>
<keyword evidence="6 8" id="KW-0472">Membrane</keyword>
<dbReference type="Pfam" id="PF00884">
    <property type="entry name" value="Sulfatase"/>
    <property type="match status" value="1"/>
</dbReference>
<keyword evidence="3 10" id="KW-0808">Transferase</keyword>
<dbReference type="InterPro" id="IPR017850">
    <property type="entry name" value="Alkaline_phosphatase_core_sf"/>
</dbReference>
<evidence type="ECO:0000256" key="6">
    <source>
        <dbReference type="ARBA" id="ARBA00023136"/>
    </source>
</evidence>
<protein>
    <submittedName>
        <fullName evidence="10">Phosphoethanolamine transferase ybiP</fullName>
        <ecNumber evidence="10">2.7.-.-</ecNumber>
    </submittedName>
</protein>
<reference evidence="10 11" key="1">
    <citation type="submission" date="2018-06" db="EMBL/GenBank/DDBJ databases">
        <authorList>
            <consortium name="Pathogen Informatics"/>
            <person name="Doyle S."/>
        </authorList>
    </citation>
    <scope>NUCLEOTIDE SEQUENCE [LARGE SCALE GENOMIC DNA]</scope>
    <source>
        <strain evidence="10 11">NCTC10283</strain>
    </source>
</reference>
<dbReference type="STRING" id="1120980.GCA_000745955_02070"/>
<dbReference type="GO" id="GO:0016776">
    <property type="term" value="F:phosphotransferase activity, phosphate group as acceptor"/>
    <property type="evidence" value="ECO:0007669"/>
    <property type="project" value="TreeGrafter"/>
</dbReference>
<dbReference type="GO" id="GO:0005886">
    <property type="term" value="C:plasma membrane"/>
    <property type="evidence" value="ECO:0007669"/>
    <property type="project" value="UniProtKB-SubCell"/>
</dbReference>
<evidence type="ECO:0000313" key="11">
    <source>
        <dbReference type="Proteomes" id="UP000254209"/>
    </source>
</evidence>
<keyword evidence="2" id="KW-1003">Cell membrane</keyword>
<sequence length="523" mass="59483">MMKLIQKWQIQLIFLLIFCFCTYFATGYGFHYRDTLTDKFWGIFGTFCLLLAWASVSPRGASVAFKIFLFTTMIYFPVAWLYGAPSFKLMGGALEADMAEVGEFVHFVPKYVWLLQAAYTIFALFLWRILPPNVFVQARHWAIKWRVALAGFALLALLSPILGNNHKNNMINQYDKKITPVVLVGFYADLFAAPHAYWQQKNQLLQQATQPAHWQIQAVEPKYKNHILVVGESARKDYLHAYGFPLENTPFLSKSKGLLIDGYISTAEFTMLSLPKTLSLSQQSHHNIVSLAKQAGFQTAWLSNQGMLGVFANEVSSYAKRSDVVFFAPRHDGQPAPDSALLPELEKVLLKQSDKPRLIVLHIMGSHHDFCQRLDNGVQFDYQSKNLSCYASTIKETDDLLRNVVEILKKQGESYSLVYFSDHGLKHTGVGTPELTLRHGGDTYQSFEVPLAKISSDDTEHKIIKTQRTAFNFLKGFAQWTGIRTPELHENGYDFWGEQADLPNQNNNLQQVNQMKQDGLIQD</sequence>
<dbReference type="PANTHER" id="PTHR30443:SF4">
    <property type="entry name" value="PHOSPHOETHANOLAMINE TRANSFERASE OPGE-RELATED"/>
    <property type="match status" value="1"/>
</dbReference>
<dbReference type="InterPro" id="IPR000917">
    <property type="entry name" value="Sulfatase_N"/>
</dbReference>
<keyword evidence="4 8" id="KW-0812">Transmembrane</keyword>
<feature type="transmembrane region" description="Helical" evidence="8">
    <location>
        <begin position="111"/>
        <end position="130"/>
    </location>
</feature>
<keyword evidence="5 8" id="KW-1133">Transmembrane helix</keyword>
<dbReference type="PANTHER" id="PTHR30443">
    <property type="entry name" value="INNER MEMBRANE PROTEIN"/>
    <property type="match status" value="1"/>
</dbReference>
<dbReference type="Gene3D" id="3.40.720.10">
    <property type="entry name" value="Alkaline Phosphatase, subunit A"/>
    <property type="match status" value="1"/>
</dbReference>
<organism evidence="10 11">
    <name type="scientific">Alysiella crassa</name>
    <dbReference type="NCBI Taxonomy" id="153491"/>
    <lineage>
        <taxon>Bacteria</taxon>
        <taxon>Pseudomonadati</taxon>
        <taxon>Pseudomonadota</taxon>
        <taxon>Betaproteobacteria</taxon>
        <taxon>Neisseriales</taxon>
        <taxon>Neisseriaceae</taxon>
        <taxon>Alysiella</taxon>
    </lineage>
</organism>
<dbReference type="GO" id="GO:0009244">
    <property type="term" value="P:lipopolysaccharide core region biosynthetic process"/>
    <property type="evidence" value="ECO:0007669"/>
    <property type="project" value="TreeGrafter"/>
</dbReference>
<evidence type="ECO:0000256" key="2">
    <source>
        <dbReference type="ARBA" id="ARBA00022475"/>
    </source>
</evidence>
<dbReference type="CDD" id="cd16017">
    <property type="entry name" value="LptA"/>
    <property type="match status" value="1"/>
</dbReference>
<proteinExistence type="inferred from homology"/>
<feature type="transmembrane region" description="Helical" evidence="8">
    <location>
        <begin position="39"/>
        <end position="56"/>
    </location>
</feature>
<comment type="similarity">
    <text evidence="7">Belongs to the phosphoethanolamine transferase family.</text>
</comment>
<feature type="transmembrane region" description="Helical" evidence="8">
    <location>
        <begin position="142"/>
        <end position="162"/>
    </location>
</feature>
<feature type="transmembrane region" description="Helical" evidence="8">
    <location>
        <begin position="63"/>
        <end position="82"/>
    </location>
</feature>
<gene>
    <name evidence="10" type="primary">ybiP</name>
    <name evidence="10" type="ORF">NCTC10283_01322</name>
</gene>
<evidence type="ECO:0000256" key="5">
    <source>
        <dbReference type="ARBA" id="ARBA00022989"/>
    </source>
</evidence>
<evidence type="ECO:0000256" key="3">
    <source>
        <dbReference type="ARBA" id="ARBA00022679"/>
    </source>
</evidence>
<evidence type="ECO:0000256" key="8">
    <source>
        <dbReference type="SAM" id="Phobius"/>
    </source>
</evidence>
<dbReference type="RefSeq" id="WP_051968584.1">
    <property type="nucleotide sequence ID" value="NZ_CP091519.2"/>
</dbReference>
<dbReference type="AlphaFoldDB" id="A0A376BN32"/>
<feature type="domain" description="Sulfatase N-terminal" evidence="9">
    <location>
        <begin position="224"/>
        <end position="483"/>
    </location>
</feature>
<dbReference type="SUPFAM" id="SSF53649">
    <property type="entry name" value="Alkaline phosphatase-like"/>
    <property type="match status" value="1"/>
</dbReference>